<gene>
    <name evidence="2" type="ORF">PENSTE_c001G05729</name>
</gene>
<feature type="compositionally biased region" description="Polar residues" evidence="1">
    <location>
        <begin position="29"/>
        <end position="44"/>
    </location>
</feature>
<dbReference type="Proteomes" id="UP000191285">
    <property type="component" value="Unassembled WGS sequence"/>
</dbReference>
<keyword evidence="3" id="KW-1185">Reference proteome</keyword>
<sequence length="174" mass="18002">MANRSTTDTSGAGLAHGSSTGAPGIPTGLQDQRAQYDPNTTGVNPATGAAYNKNRASSFSKPDRGPSPSNSYDTGAGDARMQHPPSTAERVKMEEQQEKAAGDRGNKPGQAGQDIGRKAQGVMAGVHGAGESLRGALTSAVDRAFGSDESAEWNEEIARRGEQEIRSGKFGGNK</sequence>
<evidence type="ECO:0000313" key="2">
    <source>
        <dbReference type="EMBL" id="OQE32057.1"/>
    </source>
</evidence>
<dbReference type="EMBL" id="MLKD01000001">
    <property type="protein sequence ID" value="OQE32057.1"/>
    <property type="molecule type" value="Genomic_DNA"/>
</dbReference>
<accession>A0A1V6U0F2</accession>
<comment type="caution">
    <text evidence="2">The sequence shown here is derived from an EMBL/GenBank/DDBJ whole genome shotgun (WGS) entry which is preliminary data.</text>
</comment>
<evidence type="ECO:0000256" key="1">
    <source>
        <dbReference type="SAM" id="MobiDB-lite"/>
    </source>
</evidence>
<feature type="compositionally biased region" description="Basic and acidic residues" evidence="1">
    <location>
        <begin position="89"/>
        <end position="106"/>
    </location>
</feature>
<feature type="region of interest" description="Disordered" evidence="1">
    <location>
        <begin position="147"/>
        <end position="174"/>
    </location>
</feature>
<dbReference type="OrthoDB" id="4779541at2759"/>
<protein>
    <submittedName>
        <fullName evidence="2">Uncharacterized protein</fullName>
    </submittedName>
</protein>
<feature type="region of interest" description="Disordered" evidence="1">
    <location>
        <begin position="1"/>
        <end position="119"/>
    </location>
</feature>
<dbReference type="AlphaFoldDB" id="A0A1V6U0F2"/>
<proteinExistence type="predicted"/>
<name>A0A1V6U0F2_9EURO</name>
<feature type="compositionally biased region" description="Basic and acidic residues" evidence="1">
    <location>
        <begin position="156"/>
        <end position="167"/>
    </location>
</feature>
<organism evidence="2 3">
    <name type="scientific">Penicillium steckii</name>
    <dbReference type="NCBI Taxonomy" id="303698"/>
    <lineage>
        <taxon>Eukaryota</taxon>
        <taxon>Fungi</taxon>
        <taxon>Dikarya</taxon>
        <taxon>Ascomycota</taxon>
        <taxon>Pezizomycotina</taxon>
        <taxon>Eurotiomycetes</taxon>
        <taxon>Eurotiomycetidae</taxon>
        <taxon>Eurotiales</taxon>
        <taxon>Aspergillaceae</taxon>
        <taxon>Penicillium</taxon>
    </lineage>
</organism>
<evidence type="ECO:0000313" key="3">
    <source>
        <dbReference type="Proteomes" id="UP000191285"/>
    </source>
</evidence>
<reference evidence="3" key="1">
    <citation type="journal article" date="2017" name="Nat. Microbiol.">
        <title>Global analysis of biosynthetic gene clusters reveals vast potential of secondary metabolite production in Penicillium species.</title>
        <authorList>
            <person name="Nielsen J.C."/>
            <person name="Grijseels S."/>
            <person name="Prigent S."/>
            <person name="Ji B."/>
            <person name="Dainat J."/>
            <person name="Nielsen K.F."/>
            <person name="Frisvad J.C."/>
            <person name="Workman M."/>
            <person name="Nielsen J."/>
        </authorList>
    </citation>
    <scope>NUCLEOTIDE SEQUENCE [LARGE SCALE GENOMIC DNA]</scope>
    <source>
        <strain evidence="3">IBT 24891</strain>
    </source>
</reference>
<feature type="compositionally biased region" description="Polar residues" evidence="1">
    <location>
        <begin position="1"/>
        <end position="10"/>
    </location>
</feature>